<organism evidence="4 5">
    <name type="scientific">Acetobacter thailandicus</name>
    <dbReference type="NCBI Taxonomy" id="1502842"/>
    <lineage>
        <taxon>Bacteria</taxon>
        <taxon>Pseudomonadati</taxon>
        <taxon>Pseudomonadota</taxon>
        <taxon>Alphaproteobacteria</taxon>
        <taxon>Acetobacterales</taxon>
        <taxon>Acetobacteraceae</taxon>
        <taxon>Acetobacter</taxon>
    </lineage>
</organism>
<dbReference type="PROSITE" id="PS00061">
    <property type="entry name" value="ADH_SHORT"/>
    <property type="match status" value="1"/>
</dbReference>
<keyword evidence="2" id="KW-0560">Oxidoreductase</keyword>
<evidence type="ECO:0000256" key="1">
    <source>
        <dbReference type="ARBA" id="ARBA00006484"/>
    </source>
</evidence>
<sequence>MSTNRPEPKSILITGATGGIGGELAKRYARPGRTLILWGRDEEKLRKISAVCGGRGAKIISRQIDLAKGQDALSAFYEDDAIAQCDMVILGAGLSDIKTPKDLTEDPQKVLQLALVNYTAPVTLATAAARRMIPRKGGRVVLIGSVSAYYELPFSAAYSSSKAGLASFASAARLGWEEEGIKVIHIAPGFVDTQMSQRLKGSLPFLVSVENAAKRIMKAIHHNEEECIFPWQFRILRVAERLVPQFLRKRILKSIRADQE</sequence>
<comment type="similarity">
    <text evidence="1">Belongs to the short-chain dehydrogenases/reductases (SDR) family.</text>
</comment>
<reference evidence="4 5" key="1">
    <citation type="submission" date="2022-11" db="EMBL/GenBank/DDBJ databases">
        <title>Genome sequencing of Acetobacter type strain.</title>
        <authorList>
            <person name="Heo J."/>
            <person name="Lee D."/>
            <person name="Han B.-H."/>
            <person name="Hong S.-B."/>
            <person name="Kwon S.-W."/>
        </authorList>
    </citation>
    <scope>NUCLEOTIDE SEQUENCE [LARGE SCALE GENOMIC DNA]</scope>
    <source>
        <strain evidence="4 5">KACC 21253</strain>
    </source>
</reference>
<dbReference type="Proteomes" id="UP001301152">
    <property type="component" value="Unassembled WGS sequence"/>
</dbReference>
<keyword evidence="5" id="KW-1185">Reference proteome</keyword>
<dbReference type="PANTHER" id="PTHR44196">
    <property type="entry name" value="DEHYDROGENASE/REDUCTASE SDR FAMILY MEMBER 7B"/>
    <property type="match status" value="1"/>
</dbReference>
<dbReference type="InterPro" id="IPR057326">
    <property type="entry name" value="KR_dom"/>
</dbReference>
<comment type="caution">
    <text evidence="4">The sequence shown here is derived from an EMBL/GenBank/DDBJ whole genome shotgun (WGS) entry which is preliminary data.</text>
</comment>
<dbReference type="InterPro" id="IPR002347">
    <property type="entry name" value="SDR_fam"/>
</dbReference>
<feature type="domain" description="Ketoreductase" evidence="3">
    <location>
        <begin position="9"/>
        <end position="189"/>
    </location>
</feature>
<protein>
    <submittedName>
        <fullName evidence="4">SDR family NAD(P)-dependent oxidoreductase</fullName>
    </submittedName>
</protein>
<dbReference type="SUPFAM" id="SSF51735">
    <property type="entry name" value="NAD(P)-binding Rossmann-fold domains"/>
    <property type="match status" value="1"/>
</dbReference>
<dbReference type="InterPro" id="IPR020904">
    <property type="entry name" value="Sc_DH/Rdtase_CS"/>
</dbReference>
<dbReference type="Gene3D" id="3.40.50.720">
    <property type="entry name" value="NAD(P)-binding Rossmann-like Domain"/>
    <property type="match status" value="1"/>
</dbReference>
<evidence type="ECO:0000256" key="2">
    <source>
        <dbReference type="ARBA" id="ARBA00023002"/>
    </source>
</evidence>
<dbReference type="PRINTS" id="PR00081">
    <property type="entry name" value="GDHRDH"/>
</dbReference>
<evidence type="ECO:0000259" key="3">
    <source>
        <dbReference type="SMART" id="SM00822"/>
    </source>
</evidence>
<evidence type="ECO:0000313" key="4">
    <source>
        <dbReference type="EMBL" id="MCX2564239.1"/>
    </source>
</evidence>
<proteinExistence type="inferred from homology"/>
<gene>
    <name evidence="4" type="ORF">OQ497_09735</name>
</gene>
<dbReference type="PANTHER" id="PTHR44196:SF1">
    <property type="entry name" value="DEHYDROGENASE_REDUCTASE SDR FAMILY MEMBER 7B"/>
    <property type="match status" value="1"/>
</dbReference>
<dbReference type="EMBL" id="JAPIUZ010000004">
    <property type="protein sequence ID" value="MCX2564239.1"/>
    <property type="molecule type" value="Genomic_DNA"/>
</dbReference>
<dbReference type="InterPro" id="IPR036291">
    <property type="entry name" value="NAD(P)-bd_dom_sf"/>
</dbReference>
<dbReference type="SMART" id="SM00822">
    <property type="entry name" value="PKS_KR"/>
    <property type="match status" value="1"/>
</dbReference>
<dbReference type="RefSeq" id="WP_233133475.1">
    <property type="nucleotide sequence ID" value="NZ_JAPIUZ010000004.1"/>
</dbReference>
<dbReference type="Pfam" id="PF00106">
    <property type="entry name" value="adh_short"/>
    <property type="match status" value="1"/>
</dbReference>
<evidence type="ECO:0000313" key="5">
    <source>
        <dbReference type="Proteomes" id="UP001301152"/>
    </source>
</evidence>
<name>A0ABT3QG25_9PROT</name>
<accession>A0ABT3QG25</accession>